<sequence>MCTVDVHPDVHPQQVTVVWTCTVTTEILPQLLSFSRILQPQSSYTHPPQPLPCHHNPSLSACALHASSYHFLIPMATRQETHIFSE</sequence>
<keyword evidence="2" id="KW-1185">Reference proteome</keyword>
<evidence type="ECO:0000313" key="2">
    <source>
        <dbReference type="Proteomes" id="UP000886653"/>
    </source>
</evidence>
<gene>
    <name evidence="1" type="ORF">CROQUDRAFT_337018</name>
</gene>
<evidence type="ECO:0000313" key="1">
    <source>
        <dbReference type="EMBL" id="KAG0140730.1"/>
    </source>
</evidence>
<name>A0A9P6N6R2_9BASI</name>
<accession>A0A9P6N6R2</accession>
<dbReference type="Proteomes" id="UP000886653">
    <property type="component" value="Unassembled WGS sequence"/>
</dbReference>
<protein>
    <submittedName>
        <fullName evidence="1">Uncharacterized protein</fullName>
    </submittedName>
</protein>
<comment type="caution">
    <text evidence="1">The sequence shown here is derived from an EMBL/GenBank/DDBJ whole genome shotgun (WGS) entry which is preliminary data.</text>
</comment>
<reference evidence="1" key="1">
    <citation type="submission" date="2013-11" db="EMBL/GenBank/DDBJ databases">
        <title>Genome sequence of the fusiform rust pathogen reveals effectors for host alternation and coevolution with pine.</title>
        <authorList>
            <consortium name="DOE Joint Genome Institute"/>
            <person name="Smith K."/>
            <person name="Pendleton A."/>
            <person name="Kubisiak T."/>
            <person name="Anderson C."/>
            <person name="Salamov A."/>
            <person name="Aerts A."/>
            <person name="Riley R."/>
            <person name="Clum A."/>
            <person name="Lindquist E."/>
            <person name="Ence D."/>
            <person name="Campbell M."/>
            <person name="Kronenberg Z."/>
            <person name="Feau N."/>
            <person name="Dhillon B."/>
            <person name="Hamelin R."/>
            <person name="Burleigh J."/>
            <person name="Smith J."/>
            <person name="Yandell M."/>
            <person name="Nelson C."/>
            <person name="Grigoriev I."/>
            <person name="Davis J."/>
        </authorList>
    </citation>
    <scope>NUCLEOTIDE SEQUENCE</scope>
    <source>
        <strain evidence="1">G11</strain>
    </source>
</reference>
<proteinExistence type="predicted"/>
<dbReference type="EMBL" id="MU167423">
    <property type="protein sequence ID" value="KAG0140730.1"/>
    <property type="molecule type" value="Genomic_DNA"/>
</dbReference>
<dbReference type="AlphaFoldDB" id="A0A9P6N6R2"/>
<organism evidence="1 2">
    <name type="scientific">Cronartium quercuum f. sp. fusiforme G11</name>
    <dbReference type="NCBI Taxonomy" id="708437"/>
    <lineage>
        <taxon>Eukaryota</taxon>
        <taxon>Fungi</taxon>
        <taxon>Dikarya</taxon>
        <taxon>Basidiomycota</taxon>
        <taxon>Pucciniomycotina</taxon>
        <taxon>Pucciniomycetes</taxon>
        <taxon>Pucciniales</taxon>
        <taxon>Coleosporiaceae</taxon>
        <taxon>Cronartium</taxon>
    </lineage>
</organism>